<comment type="caution">
    <text evidence="1">The sequence shown here is derived from an EMBL/GenBank/DDBJ whole genome shotgun (WGS) entry which is preliminary data.</text>
</comment>
<dbReference type="Proteomes" id="UP001596026">
    <property type="component" value="Unassembled WGS sequence"/>
</dbReference>
<proteinExistence type="predicted"/>
<protein>
    <submittedName>
        <fullName evidence="1">Uncharacterized protein</fullName>
    </submittedName>
</protein>
<evidence type="ECO:0000313" key="1">
    <source>
        <dbReference type="EMBL" id="MFC4710492.1"/>
    </source>
</evidence>
<reference evidence="2" key="1">
    <citation type="journal article" date="2019" name="Int. J. Syst. Evol. Microbiol.">
        <title>The Global Catalogue of Microorganisms (GCM) 10K type strain sequencing project: providing services to taxonomists for standard genome sequencing and annotation.</title>
        <authorList>
            <consortium name="The Broad Institute Genomics Platform"/>
            <consortium name="The Broad Institute Genome Sequencing Center for Infectious Disease"/>
            <person name="Wu L."/>
            <person name="Ma J."/>
        </authorList>
    </citation>
    <scope>NUCLEOTIDE SEQUENCE [LARGE SCALE GENOMIC DNA]</scope>
    <source>
        <strain evidence="2">CGMCC 1.19061</strain>
    </source>
</reference>
<sequence>MDEVNWLEYGLESISDLKIIMKGSIESNESDKIGVVSLIYASSDVDKIKEIYDEVTEKDPESYYMIYGINLDQRLDSQMHYPSIAIERSDLE</sequence>
<dbReference type="EMBL" id="JBHSGT010000044">
    <property type="protein sequence ID" value="MFC4710492.1"/>
    <property type="molecule type" value="Genomic_DNA"/>
</dbReference>
<gene>
    <name evidence="1" type="ORF">ACFO3L_07650</name>
</gene>
<dbReference type="RefSeq" id="WP_379965550.1">
    <property type="nucleotide sequence ID" value="NZ_JBHSGT010000044.1"/>
</dbReference>
<evidence type="ECO:0000313" key="2">
    <source>
        <dbReference type="Proteomes" id="UP001596026"/>
    </source>
</evidence>
<keyword evidence="2" id="KW-1185">Reference proteome</keyword>
<name>A0ABV9M3W5_9ENTE</name>
<organism evidence="1 2">
    <name type="scientific">Enterococcus eurekensis</name>
    <dbReference type="NCBI Taxonomy" id="1159753"/>
    <lineage>
        <taxon>Bacteria</taxon>
        <taxon>Bacillati</taxon>
        <taxon>Bacillota</taxon>
        <taxon>Bacilli</taxon>
        <taxon>Lactobacillales</taxon>
        <taxon>Enterococcaceae</taxon>
        <taxon>Enterococcus</taxon>
    </lineage>
</organism>
<accession>A0ABV9M3W5</accession>